<gene>
    <name evidence="2" type="ORF">D4A47_06750</name>
</gene>
<reference evidence="2 3" key="1">
    <citation type="submission" date="2018-10" db="EMBL/GenBank/DDBJ databases">
        <title>Anaerotruncus faecis sp. nov., isolated from human feces.</title>
        <authorList>
            <person name="Wang Y.-J."/>
        </authorList>
    </citation>
    <scope>NUCLEOTIDE SEQUENCE [LARGE SCALE GENOMIC DNA]</scope>
    <source>
        <strain evidence="2 3">22A2-44</strain>
    </source>
</reference>
<comment type="caution">
    <text evidence="2">The sequence shown here is derived from an EMBL/GenBank/DDBJ whole genome shotgun (WGS) entry which is preliminary data.</text>
</comment>
<dbReference type="InterPro" id="IPR021299">
    <property type="entry name" value="DUF2871"/>
</dbReference>
<feature type="transmembrane region" description="Helical" evidence="1">
    <location>
        <begin position="109"/>
        <end position="130"/>
    </location>
</feature>
<evidence type="ECO:0000256" key="1">
    <source>
        <dbReference type="SAM" id="Phobius"/>
    </source>
</evidence>
<dbReference type="Pfam" id="PF11070">
    <property type="entry name" value="DUF2871"/>
    <property type="match status" value="1"/>
</dbReference>
<protein>
    <submittedName>
        <fullName evidence="2">DUF2871 domain-containing protein</fullName>
    </submittedName>
</protein>
<evidence type="ECO:0000313" key="3">
    <source>
        <dbReference type="Proteomes" id="UP000276301"/>
    </source>
</evidence>
<evidence type="ECO:0000313" key="2">
    <source>
        <dbReference type="EMBL" id="RLL11596.1"/>
    </source>
</evidence>
<keyword evidence="3" id="KW-1185">Reference proteome</keyword>
<feature type="transmembrane region" description="Helical" evidence="1">
    <location>
        <begin position="73"/>
        <end position="94"/>
    </location>
</feature>
<keyword evidence="1" id="KW-0812">Transmembrane</keyword>
<keyword evidence="1" id="KW-1133">Transmembrane helix</keyword>
<dbReference type="EMBL" id="RCHT01000008">
    <property type="protein sequence ID" value="RLL11596.1"/>
    <property type="molecule type" value="Genomic_DNA"/>
</dbReference>
<organism evidence="2 3">
    <name type="scientific">Anaerotruncus massiliensis</name>
    <name type="common">ex Liu et al. 2021</name>
    <dbReference type="NCBI Taxonomy" id="2321404"/>
    <lineage>
        <taxon>Bacteria</taxon>
        <taxon>Bacillati</taxon>
        <taxon>Bacillota</taxon>
        <taxon>Clostridia</taxon>
        <taxon>Eubacteriales</taxon>
        <taxon>Oscillospiraceae</taxon>
        <taxon>Anaerotruncus</taxon>
    </lineage>
</organism>
<dbReference type="RefSeq" id="WP_121586701.1">
    <property type="nucleotide sequence ID" value="NZ_RCHT01000008.1"/>
</dbReference>
<dbReference type="AlphaFoldDB" id="A0A498CQR8"/>
<keyword evidence="1" id="KW-0472">Membrane</keyword>
<feature type="transmembrane region" description="Helical" evidence="1">
    <location>
        <begin position="5"/>
        <end position="22"/>
    </location>
</feature>
<feature type="transmembrane region" description="Helical" evidence="1">
    <location>
        <begin position="42"/>
        <end position="61"/>
    </location>
</feature>
<accession>A0A498CQR8</accession>
<sequence>MKKYLNFAFAYAVLAMAGGVFYREFTKWNAFTGATALGKVHTHLFILGMFLFLIVALFAGRGDGLEHYKSFRAFLYLYNVGLPLTAVMMVARGIPQVLALPLSKGMDAAISGIAGIGHILLGTGVVLLLLSLKKAARHAETAAQGRR</sequence>
<name>A0A498CQR8_9FIRM</name>
<dbReference type="Proteomes" id="UP000276301">
    <property type="component" value="Unassembled WGS sequence"/>
</dbReference>
<proteinExistence type="predicted"/>